<organism evidence="1 2">
    <name type="scientific">Lithohypha guttulata</name>
    <dbReference type="NCBI Taxonomy" id="1690604"/>
    <lineage>
        <taxon>Eukaryota</taxon>
        <taxon>Fungi</taxon>
        <taxon>Dikarya</taxon>
        <taxon>Ascomycota</taxon>
        <taxon>Pezizomycotina</taxon>
        <taxon>Eurotiomycetes</taxon>
        <taxon>Chaetothyriomycetidae</taxon>
        <taxon>Chaetothyriales</taxon>
        <taxon>Trichomeriaceae</taxon>
        <taxon>Lithohypha</taxon>
    </lineage>
</organism>
<sequence length="249" mass="27818">MKSDSPTPVVASLRVQQLLQKLHALSDVEEKSWSQRFFYLTRLVRFLVFGEIWSAAADEHMRDKFVALDRDKCQFIYLLTRSVGACNVIEAGTSFGLSTIYLALAVGQNVLLQRKIAAGTTSLTGKVTATEKEHAKAVKARLHCKEAGDEVEPWIELREGDLLESLKVDNGVPERIDLLLLDIWTPLALPTLKLVQPMLKCGAVVITDNVGIAKLLYREFLEYIRNPENGFRSLTLPYSGGLELSVYLP</sequence>
<evidence type="ECO:0000313" key="2">
    <source>
        <dbReference type="Proteomes" id="UP001309876"/>
    </source>
</evidence>
<dbReference type="Gene3D" id="3.40.50.150">
    <property type="entry name" value="Vaccinia Virus protein VP39"/>
    <property type="match status" value="1"/>
</dbReference>
<protein>
    <recommendedName>
        <fullName evidence="3">O-methyltransferase</fullName>
    </recommendedName>
</protein>
<dbReference type="PANTHER" id="PTHR43167:SF1">
    <property type="entry name" value="PUTATIVE (AFU_ORTHOLOGUE AFUA_6G01830)-RELATED"/>
    <property type="match status" value="1"/>
</dbReference>
<comment type="caution">
    <text evidence="1">The sequence shown here is derived from an EMBL/GenBank/DDBJ whole genome shotgun (WGS) entry which is preliminary data.</text>
</comment>
<accession>A0AAN7ST69</accession>
<dbReference type="SUPFAM" id="SSF53335">
    <property type="entry name" value="S-adenosyl-L-methionine-dependent methyltransferases"/>
    <property type="match status" value="1"/>
</dbReference>
<keyword evidence="2" id="KW-1185">Reference proteome</keyword>
<dbReference type="InterPro" id="IPR029063">
    <property type="entry name" value="SAM-dependent_MTases_sf"/>
</dbReference>
<evidence type="ECO:0000313" key="1">
    <source>
        <dbReference type="EMBL" id="KAK5080332.1"/>
    </source>
</evidence>
<reference evidence="1 2" key="1">
    <citation type="submission" date="2023-08" db="EMBL/GenBank/DDBJ databases">
        <title>Black Yeasts Isolated from many extreme environments.</title>
        <authorList>
            <person name="Coleine C."/>
            <person name="Stajich J.E."/>
            <person name="Selbmann L."/>
        </authorList>
    </citation>
    <scope>NUCLEOTIDE SEQUENCE [LARGE SCALE GENOMIC DNA]</scope>
    <source>
        <strain evidence="1 2">CCFEE 5910</strain>
    </source>
</reference>
<dbReference type="Pfam" id="PF13578">
    <property type="entry name" value="Methyltransf_24"/>
    <property type="match status" value="1"/>
</dbReference>
<proteinExistence type="predicted"/>
<dbReference type="AlphaFoldDB" id="A0AAN7ST69"/>
<dbReference type="EMBL" id="JAVRRJ010000016">
    <property type="protein sequence ID" value="KAK5080332.1"/>
    <property type="molecule type" value="Genomic_DNA"/>
</dbReference>
<evidence type="ECO:0008006" key="3">
    <source>
        <dbReference type="Google" id="ProtNLM"/>
    </source>
</evidence>
<name>A0AAN7ST69_9EURO</name>
<gene>
    <name evidence="1" type="ORF">LTR05_008692</name>
</gene>
<dbReference type="PANTHER" id="PTHR43167">
    <property type="entry name" value="PUTATIVE (AFU_ORTHOLOGUE AFUA_6G01830)-RELATED"/>
    <property type="match status" value="1"/>
</dbReference>
<dbReference type="Proteomes" id="UP001309876">
    <property type="component" value="Unassembled WGS sequence"/>
</dbReference>